<name>A0ACC1XE99_MELAZ</name>
<evidence type="ECO:0000313" key="2">
    <source>
        <dbReference type="Proteomes" id="UP001164539"/>
    </source>
</evidence>
<proteinExistence type="predicted"/>
<reference evidence="1 2" key="1">
    <citation type="journal article" date="2023" name="Science">
        <title>Complex scaffold remodeling in plant triterpene biosynthesis.</title>
        <authorList>
            <person name="De La Pena R."/>
            <person name="Hodgson H."/>
            <person name="Liu J.C."/>
            <person name="Stephenson M.J."/>
            <person name="Martin A.C."/>
            <person name="Owen C."/>
            <person name="Harkess A."/>
            <person name="Leebens-Mack J."/>
            <person name="Jimenez L.E."/>
            <person name="Osbourn A."/>
            <person name="Sattely E.S."/>
        </authorList>
    </citation>
    <scope>NUCLEOTIDE SEQUENCE [LARGE SCALE GENOMIC DNA]</scope>
    <source>
        <strain evidence="2">cv. JPN11</strain>
        <tissue evidence="1">Leaf</tissue>
    </source>
</reference>
<accession>A0ACC1XE99</accession>
<gene>
    <name evidence="1" type="ORF">OWV82_018931</name>
</gene>
<protein>
    <submittedName>
        <fullName evidence="1">2-oxoglutarate (2OG) and Fe(II)-dependent oxygenase superfamily protein</fullName>
    </submittedName>
</protein>
<dbReference type="EMBL" id="CM051403">
    <property type="protein sequence ID" value="KAJ4709092.1"/>
    <property type="molecule type" value="Genomic_DNA"/>
</dbReference>
<keyword evidence="2" id="KW-1185">Reference proteome</keyword>
<sequence>MAETLSPAKEEARSKTVHELIISGQELPEKYIYKGNDAATLGDSLPLMKIPVIDVGRLTSPSFNREQELEKLRSALCFWDCFQPINHGVEAAFLDKLREVSKLFHRKRSRDTPEKMAALREHQRQLKFWPEDPQSFRETINEYNKKLEEMMQVLFKAMAASLNLEENCFLDMCGEEAIFFARFNFYPPCPRPDLAIGIKSHADGSALTIVLQDKEVEGPQFLKDNQWYRVPIIPEAVVINVGHQAEKMSNGIFKSPVHRVVTNSERERFSLAVFCTPNSDREIEPVNGVVTDGRPTMYKKVKNYVSYFFEYFQRGRRPVEAAII</sequence>
<organism evidence="1 2">
    <name type="scientific">Melia azedarach</name>
    <name type="common">Chinaberry tree</name>
    <dbReference type="NCBI Taxonomy" id="155640"/>
    <lineage>
        <taxon>Eukaryota</taxon>
        <taxon>Viridiplantae</taxon>
        <taxon>Streptophyta</taxon>
        <taxon>Embryophyta</taxon>
        <taxon>Tracheophyta</taxon>
        <taxon>Spermatophyta</taxon>
        <taxon>Magnoliopsida</taxon>
        <taxon>eudicotyledons</taxon>
        <taxon>Gunneridae</taxon>
        <taxon>Pentapetalae</taxon>
        <taxon>rosids</taxon>
        <taxon>malvids</taxon>
        <taxon>Sapindales</taxon>
        <taxon>Meliaceae</taxon>
        <taxon>Melia</taxon>
    </lineage>
</organism>
<dbReference type="Proteomes" id="UP001164539">
    <property type="component" value="Chromosome 10"/>
</dbReference>
<evidence type="ECO:0000313" key="1">
    <source>
        <dbReference type="EMBL" id="KAJ4709092.1"/>
    </source>
</evidence>
<comment type="caution">
    <text evidence="1">The sequence shown here is derived from an EMBL/GenBank/DDBJ whole genome shotgun (WGS) entry which is preliminary data.</text>
</comment>